<keyword evidence="2" id="KW-1185">Reference proteome</keyword>
<reference evidence="1" key="1">
    <citation type="submission" date="2022-03" db="EMBL/GenBank/DDBJ databases">
        <title>A functionally conserved STORR gene fusion in Papaver species that diverged 16.8 million years ago.</title>
        <authorList>
            <person name="Catania T."/>
        </authorList>
    </citation>
    <scope>NUCLEOTIDE SEQUENCE</scope>
    <source>
        <strain evidence="1">S-191538</strain>
    </source>
</reference>
<comment type="caution">
    <text evidence="1">The sequence shown here is derived from an EMBL/GenBank/DDBJ whole genome shotgun (WGS) entry which is preliminary data.</text>
</comment>
<accession>A0AA41VR93</accession>
<sequence>MQLHECIHILEAAAIAKLKQKNPRGDEAQCLSNELDSMLADVNQLLATQMSQ</sequence>
<name>A0AA41VR93_PAPNU</name>
<gene>
    <name evidence="1" type="ORF">MKW94_028927</name>
</gene>
<evidence type="ECO:0000313" key="1">
    <source>
        <dbReference type="EMBL" id="MCL7045743.1"/>
    </source>
</evidence>
<dbReference type="EMBL" id="JAJJMA010273115">
    <property type="protein sequence ID" value="MCL7045743.1"/>
    <property type="molecule type" value="Genomic_DNA"/>
</dbReference>
<dbReference type="Proteomes" id="UP001177140">
    <property type="component" value="Unassembled WGS sequence"/>
</dbReference>
<dbReference type="AlphaFoldDB" id="A0AA41VR93"/>
<evidence type="ECO:0000313" key="2">
    <source>
        <dbReference type="Proteomes" id="UP001177140"/>
    </source>
</evidence>
<organism evidence="1 2">
    <name type="scientific">Papaver nudicaule</name>
    <name type="common">Iceland poppy</name>
    <dbReference type="NCBI Taxonomy" id="74823"/>
    <lineage>
        <taxon>Eukaryota</taxon>
        <taxon>Viridiplantae</taxon>
        <taxon>Streptophyta</taxon>
        <taxon>Embryophyta</taxon>
        <taxon>Tracheophyta</taxon>
        <taxon>Spermatophyta</taxon>
        <taxon>Magnoliopsida</taxon>
        <taxon>Ranunculales</taxon>
        <taxon>Papaveraceae</taxon>
        <taxon>Papaveroideae</taxon>
        <taxon>Papaver</taxon>
    </lineage>
</organism>
<proteinExistence type="predicted"/>
<protein>
    <submittedName>
        <fullName evidence="1">Uncharacterized protein</fullName>
    </submittedName>
</protein>
<feature type="non-terminal residue" evidence="1">
    <location>
        <position position="52"/>
    </location>
</feature>